<evidence type="ECO:0000313" key="16">
    <source>
        <dbReference type="EMBL" id="CAD7689755.1"/>
    </source>
</evidence>
<keyword evidence="14" id="KW-0472">Membrane</keyword>
<evidence type="ECO:0000259" key="15">
    <source>
        <dbReference type="PROSITE" id="PS50049"/>
    </source>
</evidence>
<dbReference type="GO" id="GO:0016020">
    <property type="term" value="C:membrane"/>
    <property type="evidence" value="ECO:0007669"/>
    <property type="project" value="InterPro"/>
</dbReference>
<evidence type="ECO:0000256" key="14">
    <source>
        <dbReference type="SAM" id="Phobius"/>
    </source>
</evidence>
<evidence type="ECO:0000256" key="8">
    <source>
        <dbReference type="ARBA" id="ARBA00023157"/>
    </source>
</evidence>
<dbReference type="InterPro" id="IPR051748">
    <property type="entry name" value="TNF_Ligand_Superfamily"/>
</dbReference>
<evidence type="ECO:0000256" key="5">
    <source>
        <dbReference type="ARBA" id="ARBA00022525"/>
    </source>
</evidence>
<evidence type="ECO:0000313" key="17">
    <source>
        <dbReference type="Proteomes" id="UP000645828"/>
    </source>
</evidence>
<dbReference type="AlphaFoldDB" id="A0A811ZM33"/>
<keyword evidence="17" id="KW-1185">Reference proteome</keyword>
<evidence type="ECO:0000256" key="12">
    <source>
        <dbReference type="ARBA" id="ARBA00080985"/>
    </source>
</evidence>
<dbReference type="GO" id="GO:0048298">
    <property type="term" value="P:positive regulation of isotype switching to IgA isotypes"/>
    <property type="evidence" value="ECO:0007669"/>
    <property type="project" value="TreeGrafter"/>
</dbReference>
<keyword evidence="4" id="KW-0202">Cytokine</keyword>
<dbReference type="EMBL" id="CAJHUB010000769">
    <property type="protein sequence ID" value="CAD7689755.1"/>
    <property type="molecule type" value="Genomic_DNA"/>
</dbReference>
<reference evidence="16" key="1">
    <citation type="submission" date="2020-12" db="EMBL/GenBank/DDBJ databases">
        <authorList>
            <consortium name="Molecular Ecology Group"/>
        </authorList>
    </citation>
    <scope>NUCLEOTIDE SEQUENCE</scope>
    <source>
        <strain evidence="16">TBG_1078</strain>
    </source>
</reference>
<keyword evidence="14" id="KW-1133">Transmembrane helix</keyword>
<feature type="domain" description="THD" evidence="15">
    <location>
        <begin position="163"/>
        <end position="297"/>
    </location>
</feature>
<dbReference type="GO" id="GO:0005125">
    <property type="term" value="F:cytokine activity"/>
    <property type="evidence" value="ECO:0007669"/>
    <property type="project" value="UniProtKB-KW"/>
</dbReference>
<name>A0A811ZM33_NYCPR</name>
<keyword evidence="8" id="KW-1015">Disulfide bond</keyword>
<keyword evidence="6" id="KW-0165">Cleavage on pair of basic residues</keyword>
<protein>
    <recommendedName>
        <fullName evidence="11">Tumor necrosis factor ligand superfamily member 13</fullName>
    </recommendedName>
    <alternativeName>
        <fullName evidence="12">A proliferation-inducing ligand</fullName>
    </alternativeName>
</protein>
<keyword evidence="7" id="KW-0391">Immunity</keyword>
<dbReference type="Pfam" id="PF00229">
    <property type="entry name" value="TNF"/>
    <property type="match status" value="1"/>
</dbReference>
<evidence type="ECO:0000256" key="7">
    <source>
        <dbReference type="ARBA" id="ARBA00022859"/>
    </source>
</evidence>
<comment type="function">
    <text evidence="10">Cytokine that binds to TNFRSF13B/TACI and to TNFRSF17/BCMA. Plays a role in the regulation of tumor cell growth. May be involved in monocyte/macrophage-mediated immunological processes.</text>
</comment>
<organism evidence="16 17">
    <name type="scientific">Nyctereutes procyonoides</name>
    <name type="common">Raccoon dog</name>
    <name type="synonym">Canis procyonoides</name>
    <dbReference type="NCBI Taxonomy" id="34880"/>
    <lineage>
        <taxon>Eukaryota</taxon>
        <taxon>Metazoa</taxon>
        <taxon>Chordata</taxon>
        <taxon>Craniata</taxon>
        <taxon>Vertebrata</taxon>
        <taxon>Euteleostomi</taxon>
        <taxon>Mammalia</taxon>
        <taxon>Eutheria</taxon>
        <taxon>Laurasiatheria</taxon>
        <taxon>Carnivora</taxon>
        <taxon>Caniformia</taxon>
        <taxon>Canidae</taxon>
        <taxon>Nyctereutes</taxon>
    </lineage>
</organism>
<comment type="similarity">
    <text evidence="2">Belongs to the tumor necrosis factor family.</text>
</comment>
<comment type="caution">
    <text evidence="16">The sequence shown here is derived from an EMBL/GenBank/DDBJ whole genome shotgun (WGS) entry which is preliminary data.</text>
</comment>
<evidence type="ECO:0000256" key="11">
    <source>
        <dbReference type="ARBA" id="ARBA00074592"/>
    </source>
</evidence>
<proteinExistence type="inferred from homology"/>
<sequence>MPASSPSLLAPKGPPGDMGGPVREPALSVALWLSWGAALGAVACAMALLTQQTELQNLRREVARLQRTGGPSEKEEGYPWLSLQEQSPDALEAWENGERSRRKRAALIHKQKSEASGVQQGWEVIKQHGDLEIVALSQGEGGGLITGGRGCLDPLLLSSEKHSVLHLVPINITSKEDSDVTEVMWQPALKRGRGLEAQGYVVRVWDSGIYLLYSQVLFHDVTFTMGQVVSREGQGRQETLFRCIRSMPSNPDWAYNSCYSAGVFHLHQGDILSVTIPRGRAKLSLSPHGTFLGFVKL</sequence>
<keyword evidence="14" id="KW-0812">Transmembrane</keyword>
<dbReference type="InterPro" id="IPR008983">
    <property type="entry name" value="Tumour_necrosis_fac-like_dom"/>
</dbReference>
<evidence type="ECO:0000256" key="10">
    <source>
        <dbReference type="ARBA" id="ARBA00056875"/>
    </source>
</evidence>
<evidence type="ECO:0000256" key="6">
    <source>
        <dbReference type="ARBA" id="ARBA00022685"/>
    </source>
</evidence>
<keyword evidence="9" id="KW-0325">Glycoprotein</keyword>
<dbReference type="GO" id="GO:0005615">
    <property type="term" value="C:extracellular space"/>
    <property type="evidence" value="ECO:0007669"/>
    <property type="project" value="UniProtKB-KW"/>
</dbReference>
<comment type="subunit">
    <text evidence="3">Homotrimer.</text>
</comment>
<comment type="subcellular location">
    <subcellularLocation>
        <location evidence="1">Secreted</location>
    </subcellularLocation>
</comment>
<accession>A0A811ZM33</accession>
<dbReference type="InterPro" id="IPR006052">
    <property type="entry name" value="TNF_dom"/>
</dbReference>
<dbReference type="PROSITE" id="PS00251">
    <property type="entry name" value="THD_1"/>
    <property type="match status" value="1"/>
</dbReference>
<evidence type="ECO:0000256" key="4">
    <source>
        <dbReference type="ARBA" id="ARBA00022514"/>
    </source>
</evidence>
<feature type="transmembrane region" description="Helical" evidence="14">
    <location>
        <begin position="29"/>
        <end position="50"/>
    </location>
</feature>
<dbReference type="SUPFAM" id="SSF49842">
    <property type="entry name" value="TNF-like"/>
    <property type="match status" value="1"/>
</dbReference>
<dbReference type="GO" id="GO:0030890">
    <property type="term" value="P:positive regulation of B cell proliferation"/>
    <property type="evidence" value="ECO:0007669"/>
    <property type="project" value="TreeGrafter"/>
</dbReference>
<dbReference type="Proteomes" id="UP000645828">
    <property type="component" value="Unassembled WGS sequence"/>
</dbReference>
<keyword evidence="5" id="KW-0964">Secreted</keyword>
<dbReference type="Gene3D" id="2.60.120.40">
    <property type="match status" value="1"/>
</dbReference>
<evidence type="ECO:0000256" key="9">
    <source>
        <dbReference type="ARBA" id="ARBA00023180"/>
    </source>
</evidence>
<dbReference type="GO" id="GO:0006955">
    <property type="term" value="P:immune response"/>
    <property type="evidence" value="ECO:0007669"/>
    <property type="project" value="InterPro"/>
</dbReference>
<evidence type="ECO:0000256" key="1">
    <source>
        <dbReference type="ARBA" id="ARBA00004613"/>
    </source>
</evidence>
<dbReference type="GO" id="GO:0005164">
    <property type="term" value="F:tumor necrosis factor receptor binding"/>
    <property type="evidence" value="ECO:0007669"/>
    <property type="project" value="InterPro"/>
</dbReference>
<evidence type="ECO:0000256" key="13">
    <source>
        <dbReference type="SAM" id="MobiDB-lite"/>
    </source>
</evidence>
<dbReference type="FunFam" id="2.60.120.40:FF:000021">
    <property type="entry name" value="Tumor necrosis factor ligand superfamily member 13"/>
    <property type="match status" value="1"/>
</dbReference>
<evidence type="ECO:0000256" key="2">
    <source>
        <dbReference type="ARBA" id="ARBA00008670"/>
    </source>
</evidence>
<dbReference type="InterPro" id="IPR021184">
    <property type="entry name" value="TNF_CS"/>
</dbReference>
<dbReference type="PANTHER" id="PTHR15151">
    <property type="entry name" value="PROTEIN EIGER"/>
    <property type="match status" value="1"/>
</dbReference>
<dbReference type="CDD" id="cd00184">
    <property type="entry name" value="TNF"/>
    <property type="match status" value="1"/>
</dbReference>
<dbReference type="PANTHER" id="PTHR15151:SF12">
    <property type="entry name" value="TUMOR NECROSIS FACTOR LIGAND SUPERFAMILY MEMBER 13"/>
    <property type="match status" value="1"/>
</dbReference>
<feature type="region of interest" description="Disordered" evidence="13">
    <location>
        <begin position="1"/>
        <end position="21"/>
    </location>
</feature>
<dbReference type="PROSITE" id="PS50049">
    <property type="entry name" value="THD_2"/>
    <property type="match status" value="1"/>
</dbReference>
<gene>
    <name evidence="16" type="ORF">NYPRO_LOCUS22549</name>
</gene>
<evidence type="ECO:0000256" key="3">
    <source>
        <dbReference type="ARBA" id="ARBA00011233"/>
    </source>
</evidence>